<protein>
    <recommendedName>
        <fullName evidence="6">Venom allergen-1</fullName>
    </recommendedName>
</protein>
<reference evidence="8 9" key="1">
    <citation type="submission" date="2017-06" db="EMBL/GenBank/DDBJ databases">
        <title>Aedes aegypti genome working group (AGWG) sequencing and assembly.</title>
        <authorList>
            <consortium name="Aedes aegypti Genome Working Group (AGWG)"/>
            <person name="Matthews B.J."/>
        </authorList>
    </citation>
    <scope>NUCLEOTIDE SEQUENCE [LARGE SCALE GENOMIC DNA]</scope>
    <source>
        <strain evidence="8 9">LVP_AGWG</strain>
    </source>
</reference>
<dbReference type="FunFam" id="3.40.33.10:FF:000007">
    <property type="entry name" value="Venom allergen"/>
    <property type="match status" value="1"/>
</dbReference>
<dbReference type="SUPFAM" id="SSF55797">
    <property type="entry name" value="PR-1-like"/>
    <property type="match status" value="1"/>
</dbReference>
<dbReference type="AlphaFoldDB" id="A0A6I8TQ23"/>
<dbReference type="InterPro" id="IPR034763">
    <property type="entry name" value="P14a_insect"/>
</dbReference>
<comment type="subcellular location">
    <subcellularLocation>
        <location evidence="1">Secreted</location>
    </subcellularLocation>
</comment>
<evidence type="ECO:0000256" key="2">
    <source>
        <dbReference type="ARBA" id="ARBA00009923"/>
    </source>
</evidence>
<sequence>MKSIFAIVTFLAAISLTHETQITTYYFPNYYCNPSLCQGSGPHVACTPPNPFGASCYGKQPQMVIMTAELRAQILDYHNRQRSLLASGKLPGYLPAAKMPTLQWDLELQYLAEANARSCEYGHDKCRNTNWSKYVGQNIGVLRFFGLKITKQESMKYFMDAWFNEYAYAHPYVDSYPKHYNGPQIGHFTQIVSDRTIKIGCGMVTYNTYNGDLWTNDYFVCNYSFTNIIGQPAYTKGAAASQCSKGPSLTYPGLCN</sequence>
<dbReference type="SMART" id="SM00198">
    <property type="entry name" value="SCP"/>
    <property type="match status" value="1"/>
</dbReference>
<dbReference type="InterPro" id="IPR035940">
    <property type="entry name" value="CAP_sf"/>
</dbReference>
<evidence type="ECO:0000256" key="4">
    <source>
        <dbReference type="ARBA" id="ARBA00022729"/>
    </source>
</evidence>
<feature type="domain" description="SCP" evidence="7">
    <location>
        <begin position="69"/>
        <end position="230"/>
    </location>
</feature>
<evidence type="ECO:0000313" key="9">
    <source>
        <dbReference type="Proteomes" id="UP000008820"/>
    </source>
</evidence>
<keyword evidence="9" id="KW-1185">Reference proteome</keyword>
<organism evidence="8 9">
    <name type="scientific">Aedes aegypti</name>
    <name type="common">Yellowfever mosquito</name>
    <name type="synonym">Culex aegypti</name>
    <dbReference type="NCBI Taxonomy" id="7159"/>
    <lineage>
        <taxon>Eukaryota</taxon>
        <taxon>Metazoa</taxon>
        <taxon>Ecdysozoa</taxon>
        <taxon>Arthropoda</taxon>
        <taxon>Hexapoda</taxon>
        <taxon>Insecta</taxon>
        <taxon>Pterygota</taxon>
        <taxon>Neoptera</taxon>
        <taxon>Endopterygota</taxon>
        <taxon>Diptera</taxon>
        <taxon>Nematocera</taxon>
        <taxon>Culicoidea</taxon>
        <taxon>Culicidae</taxon>
        <taxon>Culicinae</taxon>
        <taxon>Aedini</taxon>
        <taxon>Aedes</taxon>
        <taxon>Stegomyia</taxon>
    </lineage>
</organism>
<evidence type="ECO:0000256" key="1">
    <source>
        <dbReference type="ARBA" id="ARBA00004613"/>
    </source>
</evidence>
<comment type="similarity">
    <text evidence="2">Belongs to the CRISP family.</text>
</comment>
<dbReference type="GO" id="GO:0005576">
    <property type="term" value="C:extracellular region"/>
    <property type="evidence" value="ECO:0007669"/>
    <property type="project" value="UniProtKB-SubCell"/>
</dbReference>
<evidence type="ECO:0000256" key="3">
    <source>
        <dbReference type="ARBA" id="ARBA00022525"/>
    </source>
</evidence>
<keyword evidence="4" id="KW-0732">Signal</keyword>
<keyword evidence="3" id="KW-0964">Secreted</keyword>
<dbReference type="Proteomes" id="UP000008820">
    <property type="component" value="Chromosome 1"/>
</dbReference>
<accession>A0A6I8TQ23</accession>
<evidence type="ECO:0000313" key="8">
    <source>
        <dbReference type="EnsemblMetazoa" id="AAEL013406-PB"/>
    </source>
</evidence>
<proteinExistence type="inferred from homology"/>
<dbReference type="PIRSF" id="PIRSF038921">
    <property type="entry name" value="P14a"/>
    <property type="match status" value="1"/>
</dbReference>
<evidence type="ECO:0000259" key="7">
    <source>
        <dbReference type="SMART" id="SM00198"/>
    </source>
</evidence>
<dbReference type="Gene3D" id="3.40.33.10">
    <property type="entry name" value="CAP"/>
    <property type="match status" value="1"/>
</dbReference>
<dbReference type="Pfam" id="PF00188">
    <property type="entry name" value="CAP"/>
    <property type="match status" value="1"/>
</dbReference>
<dbReference type="InterPro" id="IPR001283">
    <property type="entry name" value="CRISP-related"/>
</dbReference>
<dbReference type="PANTHER" id="PTHR10334">
    <property type="entry name" value="CYSTEINE-RICH SECRETORY PROTEIN-RELATED"/>
    <property type="match status" value="1"/>
</dbReference>
<gene>
    <name evidence="8" type="primary">5577890</name>
</gene>
<dbReference type="EnsemblMetazoa" id="AAEL013406-RB">
    <property type="protein sequence ID" value="AAEL013406-PB"/>
    <property type="gene ID" value="AAEL013406"/>
</dbReference>
<keyword evidence="5" id="KW-0325">Glycoprotein</keyword>
<dbReference type="FunCoup" id="A0A6I8TQ23">
    <property type="interactions" value="69"/>
</dbReference>
<dbReference type="InParanoid" id="A0A6I8TQ23"/>
<dbReference type="CDD" id="cd05380">
    <property type="entry name" value="CAP_euk"/>
    <property type="match status" value="1"/>
</dbReference>
<evidence type="ECO:0000256" key="5">
    <source>
        <dbReference type="ARBA" id="ARBA00023180"/>
    </source>
</evidence>
<dbReference type="InterPro" id="IPR014044">
    <property type="entry name" value="CAP_dom"/>
</dbReference>
<reference evidence="8" key="2">
    <citation type="submission" date="2020-05" db="UniProtKB">
        <authorList>
            <consortium name="EnsemblMetazoa"/>
        </authorList>
    </citation>
    <scope>IDENTIFICATION</scope>
    <source>
        <strain evidence="8">LVP_AGWG</strain>
    </source>
</reference>
<name>A0A6I8TQ23_AEDAE</name>
<evidence type="ECO:0000256" key="6">
    <source>
        <dbReference type="ARBA" id="ARBA00068306"/>
    </source>
</evidence>
<dbReference type="OrthoDB" id="414826at2759"/>